<proteinExistence type="predicted"/>
<comment type="caution">
    <text evidence="1">The sequence shown here is derived from an EMBL/GenBank/DDBJ whole genome shotgun (WGS) entry which is preliminary data.</text>
</comment>
<gene>
    <name evidence="1" type="ORF">HID58_051929</name>
</gene>
<keyword evidence="2" id="KW-1185">Reference proteome</keyword>
<protein>
    <submittedName>
        <fullName evidence="1">Uncharacterized protein</fullName>
    </submittedName>
</protein>
<feature type="non-terminal residue" evidence="1">
    <location>
        <position position="1"/>
    </location>
</feature>
<name>A0ABQ8AAE7_BRANA</name>
<accession>A0ABQ8AAE7</accession>
<dbReference type="EMBL" id="JAGKQM010000013">
    <property type="protein sequence ID" value="KAH0889500.1"/>
    <property type="molecule type" value="Genomic_DNA"/>
</dbReference>
<evidence type="ECO:0000313" key="2">
    <source>
        <dbReference type="Proteomes" id="UP000824890"/>
    </source>
</evidence>
<organism evidence="1 2">
    <name type="scientific">Brassica napus</name>
    <name type="common">Rape</name>
    <dbReference type="NCBI Taxonomy" id="3708"/>
    <lineage>
        <taxon>Eukaryota</taxon>
        <taxon>Viridiplantae</taxon>
        <taxon>Streptophyta</taxon>
        <taxon>Embryophyta</taxon>
        <taxon>Tracheophyta</taxon>
        <taxon>Spermatophyta</taxon>
        <taxon>Magnoliopsida</taxon>
        <taxon>eudicotyledons</taxon>
        <taxon>Gunneridae</taxon>
        <taxon>Pentapetalae</taxon>
        <taxon>rosids</taxon>
        <taxon>malvids</taxon>
        <taxon>Brassicales</taxon>
        <taxon>Brassicaceae</taxon>
        <taxon>Brassiceae</taxon>
        <taxon>Brassica</taxon>
    </lineage>
</organism>
<reference evidence="1 2" key="1">
    <citation type="submission" date="2021-05" db="EMBL/GenBank/DDBJ databases">
        <title>Genome Assembly of Synthetic Allotetraploid Brassica napus Reveals Homoeologous Exchanges between Subgenomes.</title>
        <authorList>
            <person name="Davis J.T."/>
        </authorList>
    </citation>
    <scope>NUCLEOTIDE SEQUENCE [LARGE SCALE GENOMIC DNA]</scope>
    <source>
        <strain evidence="2">cv. Da-Ae</strain>
        <tissue evidence="1">Seedling</tissue>
    </source>
</reference>
<sequence>SRRTRSVLIRFGLSGVWLSGSNRGGSTLLGGSEEERWMYRRLAKSWLSSKDKSMTSSVLCQTDSRSWRRSKMLIGRVGSSKSSLTKCVTARGHKPISYLYLFLMI</sequence>
<dbReference type="Proteomes" id="UP000824890">
    <property type="component" value="Unassembled WGS sequence"/>
</dbReference>
<evidence type="ECO:0000313" key="1">
    <source>
        <dbReference type="EMBL" id="KAH0889500.1"/>
    </source>
</evidence>